<evidence type="ECO:0000259" key="6">
    <source>
        <dbReference type="PROSITE" id="PS51294"/>
    </source>
</evidence>
<comment type="subcellular location">
    <subcellularLocation>
        <location evidence="1">Nucleus</location>
    </subcellularLocation>
</comment>
<accession>A0ABM3HXP3</accession>
<dbReference type="PROSITE" id="PS51294">
    <property type="entry name" value="HTH_MYB"/>
    <property type="match status" value="1"/>
</dbReference>
<feature type="region of interest" description="Disordered" evidence="5">
    <location>
        <begin position="1"/>
        <end position="65"/>
    </location>
</feature>
<proteinExistence type="predicted"/>
<evidence type="ECO:0000256" key="5">
    <source>
        <dbReference type="SAM" id="MobiDB-lite"/>
    </source>
</evidence>
<evidence type="ECO:0000256" key="3">
    <source>
        <dbReference type="ARBA" id="ARBA00023163"/>
    </source>
</evidence>
<sequence length="293" mass="32160">MVGGEGSSLKRSNSPSSSVVNVNGPSSGSPDSRGDGKGNHGMSAVLAPGTTVSQRLSGVRPYARSRRPRLRWTPDLHECFMHAVEQLGGEDTATPKMVLEMMGVKGLTITHVKSHLQMYRSVKHEQIMQEAEVAGSMNERGRSATYVDRLPHWGAIYRHQHYWHQSDKVDLTMNNYITSYQNLGYHHSGGITLQNITVCTKGYENQQGWNIETSAGKGCPSSYIIFKDLFKSCKSQERGVKEGALEDAEAENACKSNHGGEENPAKKRMVDCTSMTTLALNSAVDEVSLDLTL</sequence>
<dbReference type="InterPro" id="IPR046955">
    <property type="entry name" value="PHR1-like"/>
</dbReference>
<dbReference type="Proteomes" id="UP000827889">
    <property type="component" value="Chromosome 9"/>
</dbReference>
<evidence type="ECO:0000256" key="2">
    <source>
        <dbReference type="ARBA" id="ARBA00023015"/>
    </source>
</evidence>
<dbReference type="InterPro" id="IPR017930">
    <property type="entry name" value="Myb_dom"/>
</dbReference>
<dbReference type="GeneID" id="115742891"/>
<dbReference type="SUPFAM" id="SSF46689">
    <property type="entry name" value="Homeodomain-like"/>
    <property type="match status" value="1"/>
</dbReference>
<name>A0ABM3HXP3_9MYRT</name>
<evidence type="ECO:0000256" key="4">
    <source>
        <dbReference type="ARBA" id="ARBA00023242"/>
    </source>
</evidence>
<protein>
    <submittedName>
        <fullName evidence="8">Uncharacterized protein LOC115742891</fullName>
    </submittedName>
</protein>
<dbReference type="InterPro" id="IPR001005">
    <property type="entry name" value="SANT/Myb"/>
</dbReference>
<dbReference type="Gene3D" id="1.10.10.60">
    <property type="entry name" value="Homeodomain-like"/>
    <property type="match status" value="1"/>
</dbReference>
<gene>
    <name evidence="8" type="primary">LOC115742891</name>
</gene>
<dbReference type="PANTHER" id="PTHR31314">
    <property type="entry name" value="MYB FAMILY TRANSCRIPTION FACTOR PHL7-LIKE"/>
    <property type="match status" value="1"/>
</dbReference>
<keyword evidence="7" id="KW-1185">Reference proteome</keyword>
<dbReference type="NCBIfam" id="TIGR01557">
    <property type="entry name" value="myb_SHAQKYF"/>
    <property type="match status" value="1"/>
</dbReference>
<feature type="domain" description="HTH myb-type" evidence="6">
    <location>
        <begin position="64"/>
        <end position="124"/>
    </location>
</feature>
<dbReference type="PANTHER" id="PTHR31314:SF84">
    <property type="entry name" value="HOMEODOMAIN-LIKE SUPERFAMILY PROTEIN-RELATED"/>
    <property type="match status" value="1"/>
</dbReference>
<keyword evidence="2" id="KW-0805">Transcription regulation</keyword>
<evidence type="ECO:0000313" key="8">
    <source>
        <dbReference type="RefSeq" id="XP_048141365.1"/>
    </source>
</evidence>
<keyword evidence="3" id="KW-0804">Transcription</keyword>
<reference evidence="8" key="1">
    <citation type="submission" date="2025-08" db="UniProtKB">
        <authorList>
            <consortium name="RefSeq"/>
        </authorList>
    </citation>
    <scope>IDENTIFICATION</scope>
    <source>
        <tissue evidence="8">Leaf</tissue>
    </source>
</reference>
<keyword evidence="4" id="KW-0539">Nucleus</keyword>
<dbReference type="InterPro" id="IPR009057">
    <property type="entry name" value="Homeodomain-like_sf"/>
</dbReference>
<dbReference type="RefSeq" id="XP_048141365.1">
    <property type="nucleotide sequence ID" value="XM_048285408.1"/>
</dbReference>
<evidence type="ECO:0000256" key="1">
    <source>
        <dbReference type="ARBA" id="ARBA00004123"/>
    </source>
</evidence>
<feature type="compositionally biased region" description="Low complexity" evidence="5">
    <location>
        <begin position="7"/>
        <end position="31"/>
    </location>
</feature>
<dbReference type="InterPro" id="IPR006447">
    <property type="entry name" value="Myb_dom_plants"/>
</dbReference>
<evidence type="ECO:0000313" key="7">
    <source>
        <dbReference type="Proteomes" id="UP000827889"/>
    </source>
</evidence>
<organism evidence="7 8">
    <name type="scientific">Rhodamnia argentea</name>
    <dbReference type="NCBI Taxonomy" id="178133"/>
    <lineage>
        <taxon>Eukaryota</taxon>
        <taxon>Viridiplantae</taxon>
        <taxon>Streptophyta</taxon>
        <taxon>Embryophyta</taxon>
        <taxon>Tracheophyta</taxon>
        <taxon>Spermatophyta</taxon>
        <taxon>Magnoliopsida</taxon>
        <taxon>eudicotyledons</taxon>
        <taxon>Gunneridae</taxon>
        <taxon>Pentapetalae</taxon>
        <taxon>rosids</taxon>
        <taxon>malvids</taxon>
        <taxon>Myrtales</taxon>
        <taxon>Myrtaceae</taxon>
        <taxon>Myrtoideae</taxon>
        <taxon>Myrteae</taxon>
        <taxon>Australasian group</taxon>
        <taxon>Rhodamnia</taxon>
    </lineage>
</organism>
<dbReference type="Pfam" id="PF00249">
    <property type="entry name" value="Myb_DNA-binding"/>
    <property type="match status" value="1"/>
</dbReference>